<accession>A0A1G2M3F4</accession>
<dbReference type="STRING" id="1802301.A2664_02270"/>
<gene>
    <name evidence="1" type="ORF">A2664_02270</name>
</gene>
<organism evidence="1 2">
    <name type="scientific">Candidatus Taylorbacteria bacterium RIFCSPHIGHO2_01_FULL_46_22b</name>
    <dbReference type="NCBI Taxonomy" id="1802301"/>
    <lineage>
        <taxon>Bacteria</taxon>
        <taxon>Candidatus Tayloriibacteriota</taxon>
    </lineage>
</organism>
<dbReference type="EMBL" id="MHRF01000007">
    <property type="protein sequence ID" value="OHA18343.1"/>
    <property type="molecule type" value="Genomic_DNA"/>
</dbReference>
<protein>
    <submittedName>
        <fullName evidence="1">Uncharacterized protein</fullName>
    </submittedName>
</protein>
<reference evidence="1 2" key="1">
    <citation type="journal article" date="2016" name="Nat. Commun.">
        <title>Thousands of microbial genomes shed light on interconnected biogeochemical processes in an aquifer system.</title>
        <authorList>
            <person name="Anantharaman K."/>
            <person name="Brown C.T."/>
            <person name="Hug L.A."/>
            <person name="Sharon I."/>
            <person name="Castelle C.J."/>
            <person name="Probst A.J."/>
            <person name="Thomas B.C."/>
            <person name="Singh A."/>
            <person name="Wilkins M.J."/>
            <person name="Karaoz U."/>
            <person name="Brodie E.L."/>
            <person name="Williams K.H."/>
            <person name="Hubbard S.S."/>
            <person name="Banfield J.F."/>
        </authorList>
    </citation>
    <scope>NUCLEOTIDE SEQUENCE [LARGE SCALE GENOMIC DNA]</scope>
</reference>
<evidence type="ECO:0000313" key="1">
    <source>
        <dbReference type="EMBL" id="OHA18343.1"/>
    </source>
</evidence>
<evidence type="ECO:0000313" key="2">
    <source>
        <dbReference type="Proteomes" id="UP000178873"/>
    </source>
</evidence>
<sequence>MFKGTIVENSLRNKDILEKVKIEKTYHSNDWKLYDVFVGEKRISELPKYLADGPWYIHLWEEGKDEVRIIFKDKSFTVQSSDKSTWVDAIAYGKSIGIPDEQLDFYIK</sequence>
<name>A0A1G2M3F4_9BACT</name>
<dbReference type="Proteomes" id="UP000178873">
    <property type="component" value="Unassembled WGS sequence"/>
</dbReference>
<dbReference type="AlphaFoldDB" id="A0A1G2M3F4"/>
<comment type="caution">
    <text evidence="1">The sequence shown here is derived from an EMBL/GenBank/DDBJ whole genome shotgun (WGS) entry which is preliminary data.</text>
</comment>
<proteinExistence type="predicted"/>